<dbReference type="PROSITE" id="PS51186">
    <property type="entry name" value="GNAT"/>
    <property type="match status" value="1"/>
</dbReference>
<organism evidence="2 3">
    <name type="scientific">Basidiobolus ranarum</name>
    <dbReference type="NCBI Taxonomy" id="34480"/>
    <lineage>
        <taxon>Eukaryota</taxon>
        <taxon>Fungi</taxon>
        <taxon>Fungi incertae sedis</taxon>
        <taxon>Zoopagomycota</taxon>
        <taxon>Entomophthoromycotina</taxon>
        <taxon>Basidiobolomycetes</taxon>
        <taxon>Basidiobolales</taxon>
        <taxon>Basidiobolaceae</taxon>
        <taxon>Basidiobolus</taxon>
    </lineage>
</organism>
<evidence type="ECO:0000259" key="1">
    <source>
        <dbReference type="PROSITE" id="PS51186"/>
    </source>
</evidence>
<dbReference type="Pfam" id="PF13302">
    <property type="entry name" value="Acetyltransf_3"/>
    <property type="match status" value="1"/>
</dbReference>
<dbReference type="InterPro" id="IPR016181">
    <property type="entry name" value="Acyl_CoA_acyltransferase"/>
</dbReference>
<dbReference type="Proteomes" id="UP001479436">
    <property type="component" value="Unassembled WGS sequence"/>
</dbReference>
<evidence type="ECO:0000313" key="2">
    <source>
        <dbReference type="EMBL" id="KAK9686699.1"/>
    </source>
</evidence>
<dbReference type="EMBL" id="JASJQH010008784">
    <property type="protein sequence ID" value="KAK9686699.1"/>
    <property type="molecule type" value="Genomic_DNA"/>
</dbReference>
<dbReference type="PANTHER" id="PTHR43792">
    <property type="entry name" value="GNAT FAMILY, PUTATIVE (AFU_ORTHOLOGUE AFUA_3G00765)-RELATED-RELATED"/>
    <property type="match status" value="1"/>
</dbReference>
<gene>
    <name evidence="2" type="ORF">K7432_015064</name>
</gene>
<keyword evidence="3" id="KW-1185">Reference proteome</keyword>
<dbReference type="InterPro" id="IPR051531">
    <property type="entry name" value="N-acetyltransferase"/>
</dbReference>
<protein>
    <recommendedName>
        <fullName evidence="1">N-acetyltransferase domain-containing protein</fullName>
    </recommendedName>
</protein>
<dbReference type="SUPFAM" id="SSF55729">
    <property type="entry name" value="Acyl-CoA N-acyltransferases (Nat)"/>
    <property type="match status" value="1"/>
</dbReference>
<comment type="caution">
    <text evidence="2">The sequence shown here is derived from an EMBL/GenBank/DDBJ whole genome shotgun (WGS) entry which is preliminary data.</text>
</comment>
<feature type="domain" description="N-acetyltransferase" evidence="1">
    <location>
        <begin position="45"/>
        <end position="199"/>
    </location>
</feature>
<dbReference type="InterPro" id="IPR000182">
    <property type="entry name" value="GNAT_dom"/>
</dbReference>
<accession>A0ABR2VNR9</accession>
<evidence type="ECO:0000313" key="3">
    <source>
        <dbReference type="Proteomes" id="UP001479436"/>
    </source>
</evidence>
<reference evidence="2 3" key="1">
    <citation type="submission" date="2023-04" db="EMBL/GenBank/DDBJ databases">
        <title>Genome of Basidiobolus ranarum AG-B5.</title>
        <authorList>
            <person name="Stajich J.E."/>
            <person name="Carter-House D."/>
            <person name="Gryganskyi A."/>
        </authorList>
    </citation>
    <scope>NUCLEOTIDE SEQUENCE [LARGE SCALE GENOMIC DNA]</scope>
    <source>
        <strain evidence="2 3">AG-B5</strain>
    </source>
</reference>
<name>A0ABR2VNR9_9FUNG</name>
<dbReference type="PANTHER" id="PTHR43792:SF16">
    <property type="entry name" value="N-ACETYLTRANSFERASE DOMAIN-CONTAINING PROTEIN"/>
    <property type="match status" value="1"/>
</dbReference>
<proteinExistence type="predicted"/>
<dbReference type="Gene3D" id="3.40.630.30">
    <property type="match status" value="1"/>
</dbReference>
<sequence>MSNIKASLELTLPTEDSSFFEENSYVITEEICLTPFLLRDIPCMVAVHQRSSDIHKYTTTVPASYSEDDAINFLSKVKSDMVHPSTGKCIKFVIRRRDTSEFIGLLGIYRSRNPKYKQEEEWWSLGYSIAAEWTGKGIVTACVHYAMQELGFKELGIRNWEAATLTGNMASRRVLEKCGYRLLEDEIALDKVGTAEKLEGWSFECVI</sequence>